<dbReference type="PROSITE" id="PS51459">
    <property type="entry name" value="FIDO"/>
    <property type="match status" value="1"/>
</dbReference>
<proteinExistence type="predicted"/>
<dbReference type="KEGG" id="lgo:JCM16774_1113"/>
<name>A0A510JCJ8_9FUSO</name>
<sequence>MKPPFTVTNSMLNKVVEISKTIGNLEFQIEKDLKLRKENRIKSIHSSLAIEQNSLTIEQITAIIDGKRVLGNPKEIREVKNAYDVYGKILTLNPYNELDFLKAHSLLTADIVNESGKYRSKDVGICDEKGNVVHIGARPQFIAGLMNDLFHWGQIDDTPEIIKSCVFHYEIEMIHPFEDGNGRMGRLWQTVILANWNPIFTWLPIETIIYEHQQTYYDVLGQADKENSSNLFIEFMLDIILETFIAYKTGDIYSDKVMNLPEGLTSTESKVYLLVKKYLNTHVSVTANVVSKLISKSSPTARKYLSLFVSLGLMEAHGSNKNRTYTLIE</sequence>
<evidence type="ECO:0000256" key="2">
    <source>
        <dbReference type="PIRSR" id="PIRSR640198-2"/>
    </source>
</evidence>
<evidence type="ECO:0000256" key="3">
    <source>
        <dbReference type="PIRSR" id="PIRSR640198-3"/>
    </source>
</evidence>
<protein>
    <submittedName>
        <fullName evidence="5">Huntington interacting protein HYPE</fullName>
    </submittedName>
</protein>
<dbReference type="Proteomes" id="UP000321606">
    <property type="component" value="Chromosome"/>
</dbReference>
<dbReference type="InterPro" id="IPR040198">
    <property type="entry name" value="Fido_containing"/>
</dbReference>
<organism evidence="5 6">
    <name type="scientific">Pseudoleptotrichia goodfellowii</name>
    <dbReference type="NCBI Taxonomy" id="157692"/>
    <lineage>
        <taxon>Bacteria</taxon>
        <taxon>Fusobacteriati</taxon>
        <taxon>Fusobacteriota</taxon>
        <taxon>Fusobacteriia</taxon>
        <taxon>Fusobacteriales</taxon>
        <taxon>Leptotrichiaceae</taxon>
        <taxon>Pseudoleptotrichia</taxon>
    </lineage>
</organism>
<feature type="domain" description="Fido" evidence="4">
    <location>
        <begin position="95"/>
        <end position="238"/>
    </location>
</feature>
<evidence type="ECO:0000256" key="1">
    <source>
        <dbReference type="PIRSR" id="PIRSR640198-1"/>
    </source>
</evidence>
<dbReference type="OrthoDB" id="9813719at2"/>
<dbReference type="InterPro" id="IPR036597">
    <property type="entry name" value="Fido-like_dom_sf"/>
</dbReference>
<dbReference type="EMBL" id="AP019822">
    <property type="protein sequence ID" value="BBM36181.1"/>
    <property type="molecule type" value="Genomic_DNA"/>
</dbReference>
<dbReference type="AlphaFoldDB" id="A0A510JCJ8"/>
<feature type="site" description="Important for autoinhibition of adenylyltransferase activity" evidence="3">
    <location>
        <position position="51"/>
    </location>
</feature>
<dbReference type="RefSeq" id="WP_026737560.1">
    <property type="nucleotide sequence ID" value="NZ_AP019822.1"/>
</dbReference>
<feature type="binding site" evidence="2">
    <location>
        <begin position="179"/>
        <end position="186"/>
    </location>
    <ligand>
        <name>ATP</name>
        <dbReference type="ChEBI" id="CHEBI:30616"/>
    </ligand>
</feature>
<keyword evidence="2" id="KW-0067">ATP-binding</keyword>
<dbReference type="STRING" id="714315.GCA_000516535_01107"/>
<reference evidence="5 6" key="1">
    <citation type="submission" date="2019-07" db="EMBL/GenBank/DDBJ databases">
        <title>Complete Genome Sequence of Leptotrichia goodfellowii Strain JCM 16774.</title>
        <authorList>
            <person name="Watanabe S."/>
            <person name="Cui L."/>
        </authorList>
    </citation>
    <scope>NUCLEOTIDE SEQUENCE [LARGE SCALE GENOMIC DNA]</scope>
    <source>
        <strain evidence="5 6">JCM16774</strain>
    </source>
</reference>
<dbReference type="PANTHER" id="PTHR13504">
    <property type="entry name" value="FIDO DOMAIN-CONTAINING PROTEIN DDB_G0283145"/>
    <property type="match status" value="1"/>
</dbReference>
<dbReference type="PANTHER" id="PTHR13504:SF38">
    <property type="entry name" value="FIDO DOMAIN-CONTAINING PROTEIN"/>
    <property type="match status" value="1"/>
</dbReference>
<accession>A0A510JCJ8</accession>
<dbReference type="GO" id="GO:0005524">
    <property type="term" value="F:ATP binding"/>
    <property type="evidence" value="ECO:0007669"/>
    <property type="project" value="UniProtKB-KW"/>
</dbReference>
<feature type="binding site" evidence="2">
    <location>
        <begin position="216"/>
        <end position="217"/>
    </location>
    <ligand>
        <name>ATP</name>
        <dbReference type="ChEBI" id="CHEBI:30616"/>
    </ligand>
</feature>
<dbReference type="Pfam" id="PF02661">
    <property type="entry name" value="Fic"/>
    <property type="match status" value="1"/>
</dbReference>
<dbReference type="Gene3D" id="1.10.3290.10">
    <property type="entry name" value="Fido-like domain"/>
    <property type="match status" value="1"/>
</dbReference>
<gene>
    <name evidence="5" type="ORF">JCM16774_1113</name>
</gene>
<dbReference type="SUPFAM" id="SSF140931">
    <property type="entry name" value="Fic-like"/>
    <property type="match status" value="1"/>
</dbReference>
<evidence type="ECO:0000259" key="4">
    <source>
        <dbReference type="PROSITE" id="PS51459"/>
    </source>
</evidence>
<evidence type="ECO:0000313" key="5">
    <source>
        <dbReference type="EMBL" id="BBM36181.1"/>
    </source>
</evidence>
<keyword evidence="2" id="KW-0547">Nucleotide-binding</keyword>
<evidence type="ECO:0000313" key="6">
    <source>
        <dbReference type="Proteomes" id="UP000321606"/>
    </source>
</evidence>
<feature type="active site" evidence="1">
    <location>
        <position position="175"/>
    </location>
</feature>
<dbReference type="InterPro" id="IPR003812">
    <property type="entry name" value="Fido"/>
</dbReference>